<dbReference type="EMBL" id="CAJJDN010000046">
    <property type="protein sequence ID" value="CAD8084347.1"/>
    <property type="molecule type" value="Genomic_DNA"/>
</dbReference>
<keyword evidence="1" id="KW-0677">Repeat</keyword>
<dbReference type="PANTHER" id="PTHR43215:SF14">
    <property type="entry name" value="RADIAL SPOKE HEAD 1 HOMOLOG"/>
    <property type="match status" value="1"/>
</dbReference>
<organism evidence="3 4">
    <name type="scientific">Paramecium sonneborni</name>
    <dbReference type="NCBI Taxonomy" id="65129"/>
    <lineage>
        <taxon>Eukaryota</taxon>
        <taxon>Sar</taxon>
        <taxon>Alveolata</taxon>
        <taxon>Ciliophora</taxon>
        <taxon>Intramacronucleata</taxon>
        <taxon>Oligohymenophorea</taxon>
        <taxon>Peniculida</taxon>
        <taxon>Parameciidae</taxon>
        <taxon>Paramecium</taxon>
    </lineage>
</organism>
<dbReference type="PANTHER" id="PTHR43215">
    <property type="entry name" value="RADIAL SPOKE HEAD 1 HOMOLOG"/>
    <property type="match status" value="1"/>
</dbReference>
<protein>
    <recommendedName>
        <fullName evidence="5">MORN repeat protein</fullName>
    </recommendedName>
</protein>
<evidence type="ECO:0000313" key="3">
    <source>
        <dbReference type="EMBL" id="CAD8084347.1"/>
    </source>
</evidence>
<dbReference type="Proteomes" id="UP000692954">
    <property type="component" value="Unassembled WGS sequence"/>
</dbReference>
<dbReference type="AlphaFoldDB" id="A0A8S1MTK3"/>
<proteinExistence type="predicted"/>
<accession>A0A8S1MTK3</accession>
<name>A0A8S1MTK3_9CILI</name>
<dbReference type="SMART" id="SM00698">
    <property type="entry name" value="MORN"/>
    <property type="match status" value="6"/>
</dbReference>
<dbReference type="InterPro" id="IPR003409">
    <property type="entry name" value="MORN"/>
</dbReference>
<sequence>MGCAATKSPASCQQIPNLENSTNPKFNQDPEIKQDPQINQIPQENNQINPIKNKILSKNVQLDEICKTINQLNISQFNNTTYKGQRQQDQMHGQGEFTQYSDGQNQVLDYYLGEWKDNKRDGFGMMIYFRGEQYDYYVGQFQQDKRHGKGYIEYSNGDTYDGYFQNDLFEGQGKYTHKDQISFYDGNWNQNQRNGEGKEQGIDENRKWKFEGQFLNNMRQGKGKLIIEEFCEINGDFEKNFPKNAQITYFEQKFTEHQSYIGDLGVNNEMEMIYEGTGKLTLRNNQVIEGQFKEHKYQDLNQAIQAN</sequence>
<dbReference type="Pfam" id="PF02493">
    <property type="entry name" value="MORN"/>
    <property type="match status" value="6"/>
</dbReference>
<evidence type="ECO:0000256" key="1">
    <source>
        <dbReference type="ARBA" id="ARBA00022737"/>
    </source>
</evidence>
<reference evidence="3" key="1">
    <citation type="submission" date="2021-01" db="EMBL/GenBank/DDBJ databases">
        <authorList>
            <consortium name="Genoscope - CEA"/>
            <person name="William W."/>
        </authorList>
    </citation>
    <scope>NUCLEOTIDE SEQUENCE</scope>
</reference>
<feature type="compositionally biased region" description="Polar residues" evidence="2">
    <location>
        <begin position="8"/>
        <end position="26"/>
    </location>
</feature>
<keyword evidence="4" id="KW-1185">Reference proteome</keyword>
<feature type="region of interest" description="Disordered" evidence="2">
    <location>
        <begin position="1"/>
        <end position="32"/>
    </location>
</feature>
<evidence type="ECO:0000256" key="2">
    <source>
        <dbReference type="SAM" id="MobiDB-lite"/>
    </source>
</evidence>
<evidence type="ECO:0008006" key="5">
    <source>
        <dbReference type="Google" id="ProtNLM"/>
    </source>
</evidence>
<dbReference type="OrthoDB" id="303545at2759"/>
<gene>
    <name evidence="3" type="ORF">PSON_ATCC_30995.1.T0460225</name>
</gene>
<comment type="caution">
    <text evidence="3">The sequence shown here is derived from an EMBL/GenBank/DDBJ whole genome shotgun (WGS) entry which is preliminary data.</text>
</comment>
<evidence type="ECO:0000313" key="4">
    <source>
        <dbReference type="Proteomes" id="UP000692954"/>
    </source>
</evidence>